<keyword evidence="3 9" id="KW-0349">Heme</keyword>
<keyword evidence="9" id="KW-0963">Cytoplasm</keyword>
<evidence type="ECO:0000256" key="5">
    <source>
        <dbReference type="ARBA" id="ARBA00022723"/>
    </source>
</evidence>
<evidence type="ECO:0000256" key="6">
    <source>
        <dbReference type="ARBA" id="ARBA00023004"/>
    </source>
</evidence>
<dbReference type="RefSeq" id="WP_140737215.1">
    <property type="nucleotide sequence ID" value="NZ_RCZM01000001.1"/>
</dbReference>
<dbReference type="SMART" id="SM00729">
    <property type="entry name" value="Elp3"/>
    <property type="match status" value="1"/>
</dbReference>
<dbReference type="NCBIfam" id="TIGR00539">
    <property type="entry name" value="hemN_rel"/>
    <property type="match status" value="1"/>
</dbReference>
<dbReference type="GO" id="GO:0004109">
    <property type="term" value="F:coproporphyrinogen oxidase activity"/>
    <property type="evidence" value="ECO:0007669"/>
    <property type="project" value="InterPro"/>
</dbReference>
<comment type="caution">
    <text evidence="11">The sequence shown here is derived from an EMBL/GenBank/DDBJ whole genome shotgun (WGS) entry which is preliminary data.</text>
</comment>
<dbReference type="PANTHER" id="PTHR13932:SF5">
    <property type="entry name" value="RADICAL S-ADENOSYL METHIONINE DOMAIN-CONTAINING PROTEIN 1, MITOCHONDRIAL"/>
    <property type="match status" value="1"/>
</dbReference>
<dbReference type="InterPro" id="IPR007197">
    <property type="entry name" value="rSAM"/>
</dbReference>
<comment type="function">
    <text evidence="9">Probably acts as a heme chaperone, transferring heme to an unknown acceptor. Binds one molecule of heme per monomer, possibly covalently. Binds 1 [4Fe-4S] cluster. The cluster is coordinated with 3 cysteines and an exchangeable S-adenosyl-L-methionine.</text>
</comment>
<gene>
    <name evidence="11" type="ORF">EAH86_03655</name>
</gene>
<comment type="similarity">
    <text evidence="1">Belongs to the anaerobic coproporphyrinogen-III oxidase family. HemW subfamily.</text>
</comment>
<keyword evidence="9" id="KW-0004">4Fe-4S</keyword>
<dbReference type="EMBL" id="RCZM01000001">
    <property type="protein sequence ID" value="TPG19566.1"/>
    <property type="molecule type" value="Genomic_DNA"/>
</dbReference>
<dbReference type="InterPro" id="IPR034505">
    <property type="entry name" value="Coproporphyrinogen-III_oxidase"/>
</dbReference>
<dbReference type="SFLD" id="SFLDF00288">
    <property type="entry name" value="HemN-like__clustered_with_nucl"/>
    <property type="match status" value="1"/>
</dbReference>
<dbReference type="SFLD" id="SFLDS00029">
    <property type="entry name" value="Radical_SAM"/>
    <property type="match status" value="1"/>
</dbReference>
<dbReference type="SUPFAM" id="SSF102114">
    <property type="entry name" value="Radical SAM enzymes"/>
    <property type="match status" value="1"/>
</dbReference>
<keyword evidence="12" id="KW-1185">Reference proteome</keyword>
<evidence type="ECO:0000256" key="4">
    <source>
        <dbReference type="ARBA" id="ARBA00022691"/>
    </source>
</evidence>
<dbReference type="InterPro" id="IPR006638">
    <property type="entry name" value="Elp3/MiaA/NifB-like_rSAM"/>
</dbReference>
<keyword evidence="7 9" id="KW-0411">Iron-sulfur</keyword>
<keyword evidence="6 9" id="KW-0408">Iron</keyword>
<evidence type="ECO:0000256" key="1">
    <source>
        <dbReference type="ARBA" id="ARBA00006100"/>
    </source>
</evidence>
<proteinExistence type="inferred from homology"/>
<evidence type="ECO:0000256" key="7">
    <source>
        <dbReference type="ARBA" id="ARBA00023014"/>
    </source>
</evidence>
<comment type="subcellular location">
    <subcellularLocation>
        <location evidence="9">Cytoplasm</location>
    </subcellularLocation>
</comment>
<dbReference type="SFLD" id="SFLDG01065">
    <property type="entry name" value="anaerobic_coproporphyrinogen-I"/>
    <property type="match status" value="1"/>
</dbReference>
<evidence type="ECO:0000256" key="3">
    <source>
        <dbReference type="ARBA" id="ARBA00022617"/>
    </source>
</evidence>
<protein>
    <recommendedName>
        <fullName evidence="2 9">Heme chaperone HemW</fullName>
    </recommendedName>
</protein>
<dbReference type="PROSITE" id="PS51918">
    <property type="entry name" value="RADICAL_SAM"/>
    <property type="match status" value="1"/>
</dbReference>
<dbReference type="InterPro" id="IPR013785">
    <property type="entry name" value="Aldolase_TIM"/>
</dbReference>
<dbReference type="AlphaFoldDB" id="A0A502D651"/>
<keyword evidence="4 9" id="KW-0949">S-adenosyl-L-methionine</keyword>
<dbReference type="InterPro" id="IPR058240">
    <property type="entry name" value="rSAM_sf"/>
</dbReference>
<organism evidence="11 12">
    <name type="scientific">Pedococcus bigeumensis</name>
    <dbReference type="NCBI Taxonomy" id="433644"/>
    <lineage>
        <taxon>Bacteria</taxon>
        <taxon>Bacillati</taxon>
        <taxon>Actinomycetota</taxon>
        <taxon>Actinomycetes</taxon>
        <taxon>Micrococcales</taxon>
        <taxon>Intrasporangiaceae</taxon>
        <taxon>Pedococcus</taxon>
    </lineage>
</organism>
<dbReference type="InterPro" id="IPR004559">
    <property type="entry name" value="HemW-like"/>
</dbReference>
<dbReference type="OrthoDB" id="9808022at2"/>
<dbReference type="PANTHER" id="PTHR13932">
    <property type="entry name" value="COPROPORPHYRINIGEN III OXIDASE"/>
    <property type="match status" value="1"/>
</dbReference>
<evidence type="ECO:0000256" key="2">
    <source>
        <dbReference type="ARBA" id="ARBA00017228"/>
    </source>
</evidence>
<reference evidence="11 12" key="1">
    <citation type="journal article" date="2019" name="Environ. Microbiol.">
        <title>Species interactions and distinct microbial communities in high Arctic permafrost affected cryosols are associated with the CH4 and CO2 gas fluxes.</title>
        <authorList>
            <person name="Altshuler I."/>
            <person name="Hamel J."/>
            <person name="Turney S."/>
            <person name="Magnuson E."/>
            <person name="Levesque R."/>
            <person name="Greer C."/>
            <person name="Whyte L.G."/>
        </authorList>
    </citation>
    <scope>NUCLEOTIDE SEQUENCE [LARGE SCALE GENOMIC DNA]</scope>
    <source>
        <strain evidence="11 12">S9.3A</strain>
    </source>
</reference>
<dbReference type="Pfam" id="PF04055">
    <property type="entry name" value="Radical_SAM"/>
    <property type="match status" value="1"/>
</dbReference>
<evidence type="ECO:0000313" key="11">
    <source>
        <dbReference type="EMBL" id="TPG19566.1"/>
    </source>
</evidence>
<dbReference type="GO" id="GO:0006779">
    <property type="term" value="P:porphyrin-containing compound biosynthetic process"/>
    <property type="evidence" value="ECO:0007669"/>
    <property type="project" value="InterPro"/>
</dbReference>
<accession>A0A502D651</accession>
<dbReference type="CDD" id="cd01335">
    <property type="entry name" value="Radical_SAM"/>
    <property type="match status" value="1"/>
</dbReference>
<evidence type="ECO:0000313" key="12">
    <source>
        <dbReference type="Proteomes" id="UP000317722"/>
    </source>
</evidence>
<dbReference type="GO" id="GO:0005737">
    <property type="term" value="C:cytoplasm"/>
    <property type="evidence" value="ECO:0007669"/>
    <property type="project" value="UniProtKB-SubCell"/>
</dbReference>
<feature type="domain" description="Radical SAM core" evidence="10">
    <location>
        <begin position="24"/>
        <end position="265"/>
    </location>
</feature>
<keyword evidence="8 9" id="KW-0143">Chaperone</keyword>
<name>A0A502D651_9MICO</name>
<dbReference type="SFLD" id="SFLDG01082">
    <property type="entry name" value="B12-binding_domain_containing"/>
    <property type="match status" value="1"/>
</dbReference>
<dbReference type="SFLD" id="SFLDF00562">
    <property type="entry name" value="HemN-like__clustered_with_heat"/>
    <property type="match status" value="1"/>
</dbReference>
<dbReference type="Proteomes" id="UP000317722">
    <property type="component" value="Unassembled WGS sequence"/>
</dbReference>
<keyword evidence="5 9" id="KW-0479">Metal-binding</keyword>
<dbReference type="Gene3D" id="3.20.20.70">
    <property type="entry name" value="Aldolase class I"/>
    <property type="match status" value="1"/>
</dbReference>
<evidence type="ECO:0000256" key="9">
    <source>
        <dbReference type="RuleBase" id="RU364116"/>
    </source>
</evidence>
<dbReference type="GO" id="GO:0046872">
    <property type="term" value="F:metal ion binding"/>
    <property type="evidence" value="ECO:0007669"/>
    <property type="project" value="UniProtKB-UniRule"/>
</dbReference>
<dbReference type="GO" id="GO:0051539">
    <property type="term" value="F:4 iron, 4 sulfur cluster binding"/>
    <property type="evidence" value="ECO:0007669"/>
    <property type="project" value="UniProtKB-UniRule"/>
</dbReference>
<evidence type="ECO:0000256" key="8">
    <source>
        <dbReference type="ARBA" id="ARBA00023186"/>
    </source>
</evidence>
<evidence type="ECO:0000259" key="10">
    <source>
        <dbReference type="PROSITE" id="PS51918"/>
    </source>
</evidence>
<sequence>MPSALPDGDPAPPDGALPQASLQALGRRPFGIYLHVPFCSVRCGYCDFNTYTLTELGVDGASVATFADAALRELAFAVEVLGEVPTVDTVFVGGGTPTMLAAQDLARMLAGIRDRFGLAPDAEVTTEANPDSVTREGLEVLAEAGFTRVSLGMQSAVPQVLQTLERTHDPANVERAVAAARAAGFQVSLDLIYGTPGESLDDWRTSLAAATSLEPDHVSAYALVVEEGTKLAAQVRRGQVPAPEDDDEAAKYEIADEHLAGAGYSWYEVSNWARRDDARCRHNEGYWADGNWWGIGPGAHSHVGGVRWWNVKHPNAYAARVADGLSPAHGRETLTDEQRYDERVLLAVRLVDGLPIEDLRADGRLAVAGLITDGLVDGQAALRRQRVVLTRQGRLLTDTVVRRLLGLR</sequence>